<protein>
    <submittedName>
        <fullName evidence="1">Uncharacterized protein</fullName>
    </submittedName>
</protein>
<dbReference type="RefSeq" id="WP_193808047.1">
    <property type="nucleotide sequence ID" value="NZ_CP087714.1"/>
</dbReference>
<gene>
    <name evidence="1" type="ORF">LPQ35_04005</name>
</gene>
<organism evidence="1 2">
    <name type="scientific">Geoglobus acetivorans</name>
    <dbReference type="NCBI Taxonomy" id="565033"/>
    <lineage>
        <taxon>Archaea</taxon>
        <taxon>Methanobacteriati</taxon>
        <taxon>Methanobacteriota</taxon>
        <taxon>Archaeoglobi</taxon>
        <taxon>Archaeoglobales</taxon>
        <taxon>Archaeoglobaceae</taxon>
        <taxon>Geoglobus</taxon>
    </lineage>
</organism>
<name>A0ABZ3H5F8_GEOAI</name>
<accession>A0ABZ3H5F8</accession>
<evidence type="ECO:0000313" key="2">
    <source>
        <dbReference type="Proteomes" id="UP001492541"/>
    </source>
</evidence>
<evidence type="ECO:0000313" key="1">
    <source>
        <dbReference type="EMBL" id="XAT64539.1"/>
    </source>
</evidence>
<dbReference type="Proteomes" id="UP001492541">
    <property type="component" value="Chromosome"/>
</dbReference>
<keyword evidence="2" id="KW-1185">Reference proteome</keyword>
<dbReference type="GeneID" id="90448820"/>
<reference evidence="1 2" key="1">
    <citation type="submission" date="2021-11" db="EMBL/GenBank/DDBJ databases">
        <title>Whole genome of Geoglobus acetivorans.</title>
        <authorList>
            <person name="Liu D."/>
        </authorList>
    </citation>
    <scope>NUCLEOTIDE SEQUENCE [LARGE SCALE GENOMIC DNA]</scope>
    <source>
        <strain evidence="1 2">SBH6</strain>
    </source>
</reference>
<proteinExistence type="predicted"/>
<sequence length="53" mass="5623">MKIVVSGIIYTFSDSVTLSDIAKFQIALSDCFAGVQQKIGPSCHGVLLKSSAF</sequence>
<dbReference type="EMBL" id="CP087714">
    <property type="protein sequence ID" value="XAT64539.1"/>
    <property type="molecule type" value="Genomic_DNA"/>
</dbReference>